<dbReference type="PROSITE" id="PS50090">
    <property type="entry name" value="MYB_LIKE"/>
    <property type="match status" value="1"/>
</dbReference>
<dbReference type="Gene3D" id="1.10.10.60">
    <property type="entry name" value="Homeodomain-like"/>
    <property type="match status" value="1"/>
</dbReference>
<dbReference type="PANTHER" id="PTHR41302:SF2">
    <property type="entry name" value="PRESPORE SPECIFIC TRANSCRIPTIONAL ACTIVATOR RSFA"/>
    <property type="match status" value="1"/>
</dbReference>
<dbReference type="InterPro" id="IPR014243">
    <property type="entry name" value="RsfA-like"/>
</dbReference>
<name>A0A1H8I6F9_9BACI</name>
<dbReference type="Pfam" id="PF13921">
    <property type="entry name" value="Myb_DNA-bind_6"/>
    <property type="match status" value="1"/>
</dbReference>
<reference evidence="2 3" key="1">
    <citation type="submission" date="2016-10" db="EMBL/GenBank/DDBJ databases">
        <authorList>
            <person name="de Groot N.N."/>
        </authorList>
    </citation>
    <scope>NUCLEOTIDE SEQUENCE [LARGE SCALE GENOMIC DNA]</scope>
    <source>
        <strain evidence="2 3">CGMCC 1.10434</strain>
    </source>
</reference>
<dbReference type="Proteomes" id="UP000199300">
    <property type="component" value="Unassembled WGS sequence"/>
</dbReference>
<sequence>MSVNRQDAWTQEEDQLLAGTVIDYIKSGRTQLESFKEVARKLNRTPAACGFRWNATIRKHHNEAIQTAKQSRKRIAKQSIEFQQEQTDTFSLDQAIQWLEKVKHNFDEQGNEQKHSYYKAVSLENERLAQELVFYHQLMERIEQLIKEVKVR</sequence>
<dbReference type="SUPFAM" id="SSF46689">
    <property type="entry name" value="Homeodomain-like"/>
    <property type="match status" value="1"/>
</dbReference>
<gene>
    <name evidence="2" type="ORF">SAMN04488134_101531</name>
</gene>
<evidence type="ECO:0000259" key="1">
    <source>
        <dbReference type="PROSITE" id="PS50090"/>
    </source>
</evidence>
<protein>
    <submittedName>
        <fullName evidence="2">Transcription factor, RsfA family</fullName>
    </submittedName>
</protein>
<evidence type="ECO:0000313" key="2">
    <source>
        <dbReference type="EMBL" id="SEN63862.1"/>
    </source>
</evidence>
<dbReference type="RefSeq" id="WP_091494524.1">
    <property type="nucleotide sequence ID" value="NZ_FODJ01000001.1"/>
</dbReference>
<dbReference type="STRING" id="872970.SAMN04488134_101531"/>
<dbReference type="EMBL" id="FODJ01000001">
    <property type="protein sequence ID" value="SEN63862.1"/>
    <property type="molecule type" value="Genomic_DNA"/>
</dbReference>
<proteinExistence type="predicted"/>
<dbReference type="OrthoDB" id="2845592at2"/>
<dbReference type="InterPro" id="IPR009057">
    <property type="entry name" value="Homeodomain-like_sf"/>
</dbReference>
<dbReference type="PANTHER" id="PTHR41302">
    <property type="entry name" value="PRESPORE-SPECIFIC TRANSCRIPTIONAL REGULATOR RSFA-RELATED"/>
    <property type="match status" value="1"/>
</dbReference>
<dbReference type="InterPro" id="IPR001005">
    <property type="entry name" value="SANT/Myb"/>
</dbReference>
<feature type="domain" description="Myb-like" evidence="1">
    <location>
        <begin position="5"/>
        <end position="57"/>
    </location>
</feature>
<dbReference type="SMART" id="SM00717">
    <property type="entry name" value="SANT"/>
    <property type="match status" value="1"/>
</dbReference>
<dbReference type="AlphaFoldDB" id="A0A1H8I6F9"/>
<evidence type="ECO:0000313" key="3">
    <source>
        <dbReference type="Proteomes" id="UP000199300"/>
    </source>
</evidence>
<accession>A0A1H8I6F9</accession>
<organism evidence="2 3">
    <name type="scientific">Amphibacillus marinus</name>
    <dbReference type="NCBI Taxonomy" id="872970"/>
    <lineage>
        <taxon>Bacteria</taxon>
        <taxon>Bacillati</taxon>
        <taxon>Bacillota</taxon>
        <taxon>Bacilli</taxon>
        <taxon>Bacillales</taxon>
        <taxon>Bacillaceae</taxon>
        <taxon>Amphibacillus</taxon>
    </lineage>
</organism>
<keyword evidence="3" id="KW-1185">Reference proteome</keyword>